<feature type="transmembrane region" description="Helical" evidence="1">
    <location>
        <begin position="489"/>
        <end position="511"/>
    </location>
</feature>
<feature type="transmembrane region" description="Helical" evidence="1">
    <location>
        <begin position="1011"/>
        <end position="1034"/>
    </location>
</feature>
<name>A0A839HRZ2_9BURK</name>
<dbReference type="Gene3D" id="3.30.70.1320">
    <property type="entry name" value="Multidrug efflux transporter AcrB pore domain like"/>
    <property type="match status" value="1"/>
</dbReference>
<feature type="transmembrane region" description="Helical" evidence="1">
    <location>
        <begin position="986"/>
        <end position="1005"/>
    </location>
</feature>
<organism evidence="2 3">
    <name type="scientific">Aquariibacter albus</name>
    <dbReference type="NCBI Taxonomy" id="2759899"/>
    <lineage>
        <taxon>Bacteria</taxon>
        <taxon>Pseudomonadati</taxon>
        <taxon>Pseudomonadota</taxon>
        <taxon>Betaproteobacteria</taxon>
        <taxon>Burkholderiales</taxon>
        <taxon>Sphaerotilaceae</taxon>
        <taxon>Aquariibacter</taxon>
    </lineage>
</organism>
<feature type="transmembrane region" description="Helical" evidence="1">
    <location>
        <begin position="28"/>
        <end position="52"/>
    </location>
</feature>
<dbReference type="Gene3D" id="3.30.2090.10">
    <property type="entry name" value="Multidrug efflux transporter AcrB TolC docking domain, DN and DC subdomains"/>
    <property type="match status" value="2"/>
</dbReference>
<keyword evidence="3" id="KW-1185">Reference proteome</keyword>
<gene>
    <name evidence="2" type="ORF">H4F90_01140</name>
</gene>
<dbReference type="PRINTS" id="PR00702">
    <property type="entry name" value="ACRIFLAVINRP"/>
</dbReference>
<evidence type="ECO:0000313" key="2">
    <source>
        <dbReference type="EMBL" id="MBB1160584.1"/>
    </source>
</evidence>
<keyword evidence="1" id="KW-1133">Transmembrane helix</keyword>
<comment type="caution">
    <text evidence="2">The sequence shown here is derived from an EMBL/GenBank/DDBJ whole genome shotgun (WGS) entry which is preliminary data.</text>
</comment>
<feature type="transmembrane region" description="Helical" evidence="1">
    <location>
        <begin position="417"/>
        <end position="438"/>
    </location>
</feature>
<dbReference type="GO" id="GO:0005886">
    <property type="term" value="C:plasma membrane"/>
    <property type="evidence" value="ECO:0007669"/>
    <property type="project" value="TreeGrafter"/>
</dbReference>
<feature type="transmembrane region" description="Helical" evidence="1">
    <location>
        <begin position="924"/>
        <end position="946"/>
    </location>
</feature>
<reference evidence="2 3" key="1">
    <citation type="submission" date="2020-08" db="EMBL/GenBank/DDBJ databases">
        <title>Aquariorum lacteus gen. nov., sp. nov., a new member of the family Comamonadaceae, isolated from freshwater aquarium.</title>
        <authorList>
            <person name="Chun S.-J."/>
        </authorList>
    </citation>
    <scope>NUCLEOTIDE SEQUENCE [LARGE SCALE GENOMIC DNA]</scope>
    <source>
        <strain evidence="2 3">SJAQ100</strain>
    </source>
</reference>
<dbReference type="Proteomes" id="UP000586093">
    <property type="component" value="Unassembled WGS sequence"/>
</dbReference>
<dbReference type="RefSeq" id="WP_182660665.1">
    <property type="nucleotide sequence ID" value="NZ_JACIVI010000001.1"/>
</dbReference>
<proteinExistence type="predicted"/>
<evidence type="ECO:0000256" key="1">
    <source>
        <dbReference type="SAM" id="Phobius"/>
    </source>
</evidence>
<dbReference type="PANTHER" id="PTHR32063">
    <property type="match status" value="1"/>
</dbReference>
<evidence type="ECO:0000313" key="3">
    <source>
        <dbReference type="Proteomes" id="UP000586093"/>
    </source>
</evidence>
<accession>A0A839HRZ2</accession>
<dbReference type="GO" id="GO:0042910">
    <property type="term" value="F:xenobiotic transmembrane transporter activity"/>
    <property type="evidence" value="ECO:0007669"/>
    <property type="project" value="TreeGrafter"/>
</dbReference>
<sequence length="1049" mass="112393">MSAGPQTPPGAPRPAAGPAPAERFNLSAWAVAHPALVLFMILATLIAGVFSFQRLGRLEDPNFNVPAMTLVVAWPGASAETLRGQVLNRMERELQEIGGVDRIQSFARQGFGGMTLWMDGGTPKAELEAAWYQARKKIGDVRHEFPEGVRGPFYNDEYTDVYAMLVALRAPELTLPEQGRLAEELKRSLRAVPGVAKIDILGRQAEKVFVEFSTRKLAALGLTPQPILDALARQNALAPAGAAEQGPDRVFVRVGGALRDAADVAALPIEVRGPEGPRTLRLDALATVRRGTEDPASFSIRRQGEPVLAIGVTMVREGNILALGHALDARLATLQRELPAGVTLEKYADQPQVVDASVWEFERAFLEALAIVLAVSFVFLGWRTGIVVAASVPLVLGLVAIVMHALGWALDRISLGALIIALGLLVDDAIIAVEMMVVKIEEGWDRVRAASFAWTSTAFPMLTGTLVTVAGFMPVGFARSISGEYAGGIFWVVGLALIASWFVAVVFTPYLGVKLLPRRIGSGHAGADPHDKPVYRALRRVVERAVAHRGKVLLGTLLAFVLAAAGMGRVQQQFFPTASRPELLVELRLREGSSFAATEAAVKRMETVLAADPQIQGYTAYVGAGSPRFFLSLAPELPNPGYAQFVIQTAGLAEREAVRGRLRALLDADEAFPELRGRVLRLEFGPPVGFPVQFRVIGPEPDTLRRIAAEVRDQMRASPLLRDVQLDWNEQVRSVQVQPDAARLREHGLASADVAGVLQAVLSGAPATAIRSGEDLVEVLVRASPDERSAIERLGDVQLFGRDGRALPLSELATITPGFEEPVIWTRNREPVLTVRADVVDGVQAPSATAAVWPTLQPLVQRLPAGYRLEIGGASEESDKSNRALFAVFPLMFLVTLGVLMVQLQSFLRVGIVFLTAPLGLIGVVPALLAFQAPFGFVALLGVIALGGMIMRNAVILVDQIDHDIAAGAARWTAVVDASVRRARPVVLTAAAAILAMIPLSRSVFWGPMAIAIMGGLVVATALSLIVVPALYAACFRVRPAATPAPAGR</sequence>
<dbReference type="EMBL" id="JACIVI010000001">
    <property type="protein sequence ID" value="MBB1160584.1"/>
    <property type="molecule type" value="Genomic_DNA"/>
</dbReference>
<dbReference type="SUPFAM" id="SSF82714">
    <property type="entry name" value="Multidrug efflux transporter AcrB TolC docking domain, DN and DC subdomains"/>
    <property type="match status" value="2"/>
</dbReference>
<keyword evidence="1" id="KW-0812">Transmembrane</keyword>
<feature type="transmembrane region" description="Helical" evidence="1">
    <location>
        <begin position="884"/>
        <end position="904"/>
    </location>
</feature>
<dbReference type="Gene3D" id="3.30.70.1440">
    <property type="entry name" value="Multidrug efflux transporter AcrB pore domain"/>
    <property type="match status" value="1"/>
</dbReference>
<dbReference type="InterPro" id="IPR001036">
    <property type="entry name" value="Acrflvin-R"/>
</dbReference>
<feature type="transmembrane region" description="Helical" evidence="1">
    <location>
        <begin position="458"/>
        <end position="477"/>
    </location>
</feature>
<dbReference type="Gene3D" id="3.30.70.1430">
    <property type="entry name" value="Multidrug efflux transporter AcrB pore domain"/>
    <property type="match status" value="2"/>
</dbReference>
<dbReference type="SUPFAM" id="SSF82693">
    <property type="entry name" value="Multidrug efflux transporter AcrB pore domain, PN1, PN2, PC1 and PC2 subdomains"/>
    <property type="match status" value="2"/>
</dbReference>
<dbReference type="Gene3D" id="1.20.1640.10">
    <property type="entry name" value="Multidrug efflux transporter AcrB transmembrane domain"/>
    <property type="match status" value="2"/>
</dbReference>
<dbReference type="AlphaFoldDB" id="A0A839HRZ2"/>
<feature type="transmembrane region" description="Helical" evidence="1">
    <location>
        <begin position="388"/>
        <end position="410"/>
    </location>
</feature>
<dbReference type="Pfam" id="PF00873">
    <property type="entry name" value="ACR_tran"/>
    <property type="match status" value="1"/>
</dbReference>
<protein>
    <submittedName>
        <fullName evidence="2">Efflux RND transporter permease subunit</fullName>
    </submittedName>
</protein>
<dbReference type="SUPFAM" id="SSF82866">
    <property type="entry name" value="Multidrug efflux transporter AcrB transmembrane domain"/>
    <property type="match status" value="2"/>
</dbReference>
<dbReference type="PANTHER" id="PTHR32063:SF18">
    <property type="entry name" value="CATION EFFLUX SYSTEM PROTEIN"/>
    <property type="match status" value="1"/>
</dbReference>
<feature type="transmembrane region" description="Helical" evidence="1">
    <location>
        <begin position="552"/>
        <end position="570"/>
    </location>
</feature>
<keyword evidence="1" id="KW-0472">Membrane</keyword>
<dbReference type="InterPro" id="IPR027463">
    <property type="entry name" value="AcrB_DN_DC_subdom"/>
</dbReference>